<keyword evidence="2 3" id="KW-0663">Pyridoxal phosphate</keyword>
<dbReference type="EMBL" id="CAWUHD010000254">
    <property type="protein sequence ID" value="CAK7238475.1"/>
    <property type="molecule type" value="Genomic_DNA"/>
</dbReference>
<name>A0ABP0D5T2_9PEZI</name>
<dbReference type="InterPro" id="IPR015421">
    <property type="entry name" value="PyrdxlP-dep_Trfase_major"/>
</dbReference>
<reference evidence="4 5" key="1">
    <citation type="submission" date="2024-01" db="EMBL/GenBank/DDBJ databases">
        <authorList>
            <person name="Allen C."/>
            <person name="Tagirdzhanova G."/>
        </authorList>
    </citation>
    <scope>NUCLEOTIDE SEQUENCE [LARGE SCALE GENOMIC DNA]</scope>
</reference>
<evidence type="ECO:0000256" key="2">
    <source>
        <dbReference type="ARBA" id="ARBA00022898"/>
    </source>
</evidence>
<dbReference type="InterPro" id="IPR015424">
    <property type="entry name" value="PyrdxlP-dep_Trfase"/>
</dbReference>
<protein>
    <recommendedName>
        <fullName evidence="6">Aspartate aminotransferase family protein</fullName>
    </recommendedName>
</protein>
<evidence type="ECO:0000256" key="1">
    <source>
        <dbReference type="ARBA" id="ARBA00008954"/>
    </source>
</evidence>
<organism evidence="4 5">
    <name type="scientific">Sporothrix eucalyptigena</name>
    <dbReference type="NCBI Taxonomy" id="1812306"/>
    <lineage>
        <taxon>Eukaryota</taxon>
        <taxon>Fungi</taxon>
        <taxon>Dikarya</taxon>
        <taxon>Ascomycota</taxon>
        <taxon>Pezizomycotina</taxon>
        <taxon>Sordariomycetes</taxon>
        <taxon>Sordariomycetidae</taxon>
        <taxon>Ophiostomatales</taxon>
        <taxon>Ophiostomataceae</taxon>
        <taxon>Sporothrix</taxon>
    </lineage>
</organism>
<comment type="caution">
    <text evidence="4">The sequence shown here is derived from an EMBL/GenBank/DDBJ whole genome shotgun (WGS) entry which is preliminary data.</text>
</comment>
<sequence>MQSSVFHRSIGKAYPTAARGDGVYLITEDGKRIFDGSSGAAVSCLGHGNTEIIEAICEQARGMAFAHSSFFTNDPAESLSRLLIENTRKTTPDAGGFPAKVLFLSSGSEAVESSLKLARQYHVYRGEPQRVNIIGRTHAYHGNTLGALAAGNNPARCDTYAPLLAPTFHHVRRCFYQADGQAQGITEDEYEDALLDDWEATFNRLGPQTVAAVIVEPVGGATLGAVPATKTYLPRLAALCRRHGALVIFDEVMCGMGRCGTYHAWQALGGVAPDLQSIGKGLSGGYQPLSAVLVGSKVFEKFEAAHKDGAAPFVSGHTFQDHAIACAAALQAQTILLRDDLVSRCHSMGKLLHATLTAELPPCFAEHGGLQRGLGLFRAVDFGGLGAAVGGGPLAKAVADAALDLGAVVYLCSPVVDSIMLCPPFTMTENQTVALARIVVKAVNTVSKARQPKG</sequence>
<dbReference type="Gene3D" id="3.90.1150.10">
    <property type="entry name" value="Aspartate Aminotransferase, domain 1"/>
    <property type="match status" value="1"/>
</dbReference>
<dbReference type="Gene3D" id="3.40.640.10">
    <property type="entry name" value="Type I PLP-dependent aspartate aminotransferase-like (Major domain)"/>
    <property type="match status" value="1"/>
</dbReference>
<accession>A0ABP0D5T2</accession>
<evidence type="ECO:0000256" key="3">
    <source>
        <dbReference type="RuleBase" id="RU003560"/>
    </source>
</evidence>
<dbReference type="InterPro" id="IPR005814">
    <property type="entry name" value="Aminotrans_3"/>
</dbReference>
<evidence type="ECO:0000313" key="4">
    <source>
        <dbReference type="EMBL" id="CAK7238475.1"/>
    </source>
</evidence>
<evidence type="ECO:0000313" key="5">
    <source>
        <dbReference type="Proteomes" id="UP001642482"/>
    </source>
</evidence>
<dbReference type="Proteomes" id="UP001642482">
    <property type="component" value="Unassembled WGS sequence"/>
</dbReference>
<keyword evidence="5" id="KW-1185">Reference proteome</keyword>
<proteinExistence type="inferred from homology"/>
<dbReference type="PANTHER" id="PTHR43094">
    <property type="entry name" value="AMINOTRANSFERASE"/>
    <property type="match status" value="1"/>
</dbReference>
<dbReference type="PANTHER" id="PTHR43094:SF1">
    <property type="entry name" value="AMINOTRANSFERASE CLASS-III"/>
    <property type="match status" value="1"/>
</dbReference>
<evidence type="ECO:0008006" key="6">
    <source>
        <dbReference type="Google" id="ProtNLM"/>
    </source>
</evidence>
<dbReference type="CDD" id="cd00610">
    <property type="entry name" value="OAT_like"/>
    <property type="match status" value="1"/>
</dbReference>
<gene>
    <name evidence="4" type="ORF">SEUCBS140593_010726</name>
</gene>
<dbReference type="InterPro" id="IPR015422">
    <property type="entry name" value="PyrdxlP-dep_Trfase_small"/>
</dbReference>
<dbReference type="Pfam" id="PF00202">
    <property type="entry name" value="Aminotran_3"/>
    <property type="match status" value="1"/>
</dbReference>
<comment type="similarity">
    <text evidence="1 3">Belongs to the class-III pyridoxal-phosphate-dependent aminotransferase family.</text>
</comment>
<dbReference type="SUPFAM" id="SSF53383">
    <property type="entry name" value="PLP-dependent transferases"/>
    <property type="match status" value="1"/>
</dbReference>